<dbReference type="PANTHER" id="PTHR43674">
    <property type="entry name" value="NITRILASE C965.09-RELATED"/>
    <property type="match status" value="1"/>
</dbReference>
<dbReference type="InterPro" id="IPR036526">
    <property type="entry name" value="C-N_Hydrolase_sf"/>
</dbReference>
<keyword evidence="4" id="KW-1185">Reference proteome</keyword>
<dbReference type="OrthoDB" id="10250282at2759"/>
<protein>
    <recommendedName>
        <fullName evidence="2">CN hydrolase domain-containing protein</fullName>
    </recommendedName>
</protein>
<dbReference type="Gene3D" id="3.60.110.10">
    <property type="entry name" value="Carbon-nitrogen hydrolase"/>
    <property type="match status" value="1"/>
</dbReference>
<comment type="caution">
    <text evidence="3">The sequence shown here is derived from an EMBL/GenBank/DDBJ whole genome shotgun (WGS) entry which is preliminary data.</text>
</comment>
<organism evidence="3 4">
    <name type="scientific">Rhodotorula taiwanensis</name>
    <dbReference type="NCBI Taxonomy" id="741276"/>
    <lineage>
        <taxon>Eukaryota</taxon>
        <taxon>Fungi</taxon>
        <taxon>Dikarya</taxon>
        <taxon>Basidiomycota</taxon>
        <taxon>Pucciniomycotina</taxon>
        <taxon>Microbotryomycetes</taxon>
        <taxon>Sporidiobolales</taxon>
        <taxon>Sporidiobolaceae</taxon>
        <taxon>Rhodotorula</taxon>
    </lineage>
</organism>
<dbReference type="EMBL" id="PJQD01000011">
    <property type="protein sequence ID" value="POY75816.1"/>
    <property type="molecule type" value="Genomic_DNA"/>
</dbReference>
<dbReference type="Pfam" id="PF00795">
    <property type="entry name" value="CN_hydrolase"/>
    <property type="match status" value="1"/>
</dbReference>
<dbReference type="InterPro" id="IPR050345">
    <property type="entry name" value="Aliph_Amidase/BUP"/>
</dbReference>
<evidence type="ECO:0000313" key="4">
    <source>
        <dbReference type="Proteomes" id="UP000237144"/>
    </source>
</evidence>
<dbReference type="Proteomes" id="UP000237144">
    <property type="component" value="Unassembled WGS sequence"/>
</dbReference>
<keyword evidence="1" id="KW-0378">Hydrolase</keyword>
<dbReference type="PANTHER" id="PTHR43674:SF12">
    <property type="entry name" value="NITRILASE C965.09-RELATED"/>
    <property type="match status" value="1"/>
</dbReference>
<accession>A0A2S5BGB9</accession>
<dbReference type="SUPFAM" id="SSF56317">
    <property type="entry name" value="Carbon-nitrogen hydrolase"/>
    <property type="match status" value="1"/>
</dbReference>
<dbReference type="InterPro" id="IPR003010">
    <property type="entry name" value="C-N_Hydrolase"/>
</dbReference>
<sequence length="359" mass="40000">MTRLLRVAAVQVGRVDRSTPRSQVLARLISLLEQAARQQVKLAVFPETTFTTFFPRYWIEDDTEVASFFEKEPASGIADCAAVKPFFDKAKDLGVDVAIGYGEETPEGTRYNTASYVSNGQTVSKYRKIHLPGTFEPLRFLSSLTETHPTYYISGTFEPFSKEPGVTNQLEKKYFQPGNLGFKAFRAPSLRATCDGDKSPIVGQLICNDRRWAEGWRVYGLQGVEIMCIGYNTTAWAPQLWGIDPDLMTREAAYADAIFHHKLVCQAHAYTNSTFLITSARCGVDDGVHPLISGSMIVDPEGHIVAENKTEEDEVVVAEIDLDACQQGKNKTFAFAKHRRPEHYSAICDRAGVVEPEEP</sequence>
<dbReference type="GO" id="GO:0016811">
    <property type="term" value="F:hydrolase activity, acting on carbon-nitrogen (but not peptide) bonds, in linear amides"/>
    <property type="evidence" value="ECO:0007669"/>
    <property type="project" value="TreeGrafter"/>
</dbReference>
<dbReference type="PROSITE" id="PS50263">
    <property type="entry name" value="CN_HYDROLASE"/>
    <property type="match status" value="1"/>
</dbReference>
<evidence type="ECO:0000256" key="1">
    <source>
        <dbReference type="ARBA" id="ARBA00022801"/>
    </source>
</evidence>
<name>A0A2S5BGB9_9BASI</name>
<gene>
    <name evidence="3" type="ORF">BMF94_1129</name>
</gene>
<feature type="domain" description="CN hydrolase" evidence="2">
    <location>
        <begin position="5"/>
        <end position="322"/>
    </location>
</feature>
<dbReference type="AlphaFoldDB" id="A0A2S5BGB9"/>
<reference evidence="3 4" key="1">
    <citation type="journal article" date="2018" name="Front. Microbiol.">
        <title>Prospects for Fungal Bioremediation of Acidic Radioactive Waste Sites: Characterization and Genome Sequence of Rhodotorula taiwanensis MD1149.</title>
        <authorList>
            <person name="Tkavc R."/>
            <person name="Matrosova V.Y."/>
            <person name="Grichenko O.E."/>
            <person name="Gostincar C."/>
            <person name="Volpe R.P."/>
            <person name="Klimenkova P."/>
            <person name="Gaidamakova E.K."/>
            <person name="Zhou C.E."/>
            <person name="Stewart B.J."/>
            <person name="Lyman M.G."/>
            <person name="Malfatti S.A."/>
            <person name="Rubinfeld B."/>
            <person name="Courtot M."/>
            <person name="Singh J."/>
            <person name="Dalgard C.L."/>
            <person name="Hamilton T."/>
            <person name="Frey K.G."/>
            <person name="Gunde-Cimerman N."/>
            <person name="Dugan L."/>
            <person name="Daly M.J."/>
        </authorList>
    </citation>
    <scope>NUCLEOTIDE SEQUENCE [LARGE SCALE GENOMIC DNA]</scope>
    <source>
        <strain evidence="3 4">MD1149</strain>
    </source>
</reference>
<evidence type="ECO:0000259" key="2">
    <source>
        <dbReference type="PROSITE" id="PS50263"/>
    </source>
</evidence>
<dbReference type="STRING" id="741276.A0A2S5BGB9"/>
<proteinExistence type="predicted"/>
<evidence type="ECO:0000313" key="3">
    <source>
        <dbReference type="EMBL" id="POY75816.1"/>
    </source>
</evidence>